<reference evidence="1 2" key="1">
    <citation type="submission" date="2023-07" db="EMBL/GenBank/DDBJ databases">
        <title>Genomic Encyclopedia of Type Strains, Phase IV (KMG-IV): sequencing the most valuable type-strain genomes for metagenomic binning, comparative biology and taxonomic classification.</title>
        <authorList>
            <person name="Goeker M."/>
        </authorList>
    </citation>
    <scope>NUCLEOTIDE SEQUENCE [LARGE SCALE GENOMIC DNA]</scope>
    <source>
        <strain evidence="1 2">DSM 17273</strain>
    </source>
</reference>
<accession>A0AA90TX93</accession>
<dbReference type="AlphaFoldDB" id="A0AA90TX93"/>
<evidence type="ECO:0000313" key="1">
    <source>
        <dbReference type="EMBL" id="MDR6221608.1"/>
    </source>
</evidence>
<sequence>MSTDFTENFIIYTDYTVICDNMVKNITVGISDELSNKMEEFKEVNWSAITRLCIERYINQRSSDRLENALAEVQSKKDIEFKQGFNFLLANIKKVNLDKLEYVANFEPTDPYEQENLLNYLREIASDINPSSVDPINTQFLYGMQSSVKEILKRS</sequence>
<evidence type="ECO:0000313" key="2">
    <source>
        <dbReference type="Proteomes" id="UP001185015"/>
    </source>
</evidence>
<proteinExistence type="predicted"/>
<dbReference type="RefSeq" id="WP_309738820.1">
    <property type="nucleotide sequence ID" value="NZ_JAVDQI010000001.1"/>
</dbReference>
<gene>
    <name evidence="1" type="ORF">J2750_000040</name>
</gene>
<dbReference type="EMBL" id="JAVDQI010000001">
    <property type="protein sequence ID" value="MDR6221608.1"/>
    <property type="molecule type" value="Genomic_DNA"/>
</dbReference>
<keyword evidence="2" id="KW-1185">Reference proteome</keyword>
<name>A0AA90TX93_9EURY</name>
<comment type="caution">
    <text evidence="1">The sequence shown here is derived from an EMBL/GenBank/DDBJ whole genome shotgun (WGS) entry which is preliminary data.</text>
</comment>
<organism evidence="1 2">
    <name type="scientific">Methanococcoides alaskense</name>
    <dbReference type="NCBI Taxonomy" id="325778"/>
    <lineage>
        <taxon>Archaea</taxon>
        <taxon>Methanobacteriati</taxon>
        <taxon>Methanobacteriota</taxon>
        <taxon>Stenosarchaea group</taxon>
        <taxon>Methanomicrobia</taxon>
        <taxon>Methanosarcinales</taxon>
        <taxon>Methanosarcinaceae</taxon>
        <taxon>Methanococcoides</taxon>
    </lineage>
</organism>
<protein>
    <submittedName>
        <fullName evidence="1">Uncharacterized protein</fullName>
    </submittedName>
</protein>
<dbReference type="Proteomes" id="UP001185015">
    <property type="component" value="Unassembled WGS sequence"/>
</dbReference>